<evidence type="ECO:0000313" key="3">
    <source>
        <dbReference type="EMBL" id="PKU74782.1"/>
    </source>
</evidence>
<dbReference type="InterPro" id="IPR029058">
    <property type="entry name" value="AB_hydrolase_fold"/>
</dbReference>
<dbReference type="GO" id="GO:0006629">
    <property type="term" value="P:lipid metabolic process"/>
    <property type="evidence" value="ECO:0007669"/>
    <property type="project" value="InterPro"/>
</dbReference>
<dbReference type="PANTHER" id="PTHR46086">
    <property type="entry name" value="ALPHA/BETA-HYDROLASES SUPERFAMILY PROTEIN"/>
    <property type="match status" value="1"/>
</dbReference>
<keyword evidence="1" id="KW-1133">Transmembrane helix</keyword>
<keyword evidence="1" id="KW-0812">Transmembrane</keyword>
<dbReference type="PANTHER" id="PTHR46086:SF17">
    <property type="entry name" value="ALPHA_BETA-HYDROLASES SUPERFAMILY PROTEIN"/>
    <property type="match status" value="1"/>
</dbReference>
<dbReference type="EMBL" id="KZ502668">
    <property type="protein sequence ID" value="PKU74782.1"/>
    <property type="molecule type" value="Genomic_DNA"/>
</dbReference>
<sequence length="480" mass="54985">MAAKDEHMILRHDKARYRDIAGHLVLHRRLRGSKYEEHKSGVSASLDEARIDWVTALTLLIQKLLSVISFPLLCLGHIVEFFLNLHSLNGGFFGIFWGCLTVSLVIPRRKSADFRSIICHIDGRYELFRSIFITDFSSIEPLPGLDVNPFSLSMMASKLAYENGAFIKNQVNKYWKMHFVRFFNCWNKYLKNRGTQAFICCDKEEDANVIVLAFRGTEPFNAYDWITDVDLSWLSMGKFGKAHLGFMRALGLQDEKDVEIGFPREHEGHNEGKLLAYYAIREELNQLLEKHKRAKIIITGHSLGGALAILFPALLAMHERQDIIDRIHGVMTYGQPRVGDAVFGNNVQAVLKSKYHRMVYRYDIVPRVPFDKPPVALFKHFGTCIYFTSWYEGKVVEESPNPNYFHPFFVFSMYLNAVGDLTKAFLLAYLQNDFDEGFVSLMYRASGLFIPGLASHSPRDYVNGGTMAKIISHKIINKEE</sequence>
<keyword evidence="4" id="KW-1185">Reference proteome</keyword>
<dbReference type="GO" id="GO:0004806">
    <property type="term" value="F:triacylglycerol lipase activity"/>
    <property type="evidence" value="ECO:0007669"/>
    <property type="project" value="InterPro"/>
</dbReference>
<feature type="transmembrane region" description="Helical" evidence="1">
    <location>
        <begin position="89"/>
        <end position="106"/>
    </location>
</feature>
<dbReference type="InterPro" id="IPR002921">
    <property type="entry name" value="Fungal_lipase-type"/>
</dbReference>
<feature type="transmembrane region" description="Helical" evidence="1">
    <location>
        <begin position="64"/>
        <end position="83"/>
    </location>
</feature>
<evidence type="ECO:0000313" key="4">
    <source>
        <dbReference type="Proteomes" id="UP000233837"/>
    </source>
</evidence>
<gene>
    <name evidence="3" type="ORF">MA16_Dca004973</name>
</gene>
<dbReference type="Proteomes" id="UP000233837">
    <property type="component" value="Unassembled WGS sequence"/>
</dbReference>
<dbReference type="SUPFAM" id="SSF53474">
    <property type="entry name" value="alpha/beta-Hydrolases"/>
    <property type="match status" value="1"/>
</dbReference>
<feature type="transmembrane region" description="Helical" evidence="1">
    <location>
        <begin position="296"/>
        <end position="317"/>
    </location>
</feature>
<keyword evidence="1" id="KW-0472">Membrane</keyword>
<name>A0A2I0WGL2_9ASPA</name>
<protein>
    <submittedName>
        <fullName evidence="3">Phospholipase A1-Igamma2, chloroplastic</fullName>
    </submittedName>
</protein>
<reference evidence="3 4" key="2">
    <citation type="journal article" date="2017" name="Nature">
        <title>The Apostasia genome and the evolution of orchids.</title>
        <authorList>
            <person name="Zhang G.Q."/>
            <person name="Liu K.W."/>
            <person name="Li Z."/>
            <person name="Lohaus R."/>
            <person name="Hsiao Y.Y."/>
            <person name="Niu S.C."/>
            <person name="Wang J.Y."/>
            <person name="Lin Y.C."/>
            <person name="Xu Q."/>
            <person name="Chen L.J."/>
            <person name="Yoshida K."/>
            <person name="Fujiwara S."/>
            <person name="Wang Z.W."/>
            <person name="Zhang Y.Q."/>
            <person name="Mitsuda N."/>
            <person name="Wang M."/>
            <person name="Liu G.H."/>
            <person name="Pecoraro L."/>
            <person name="Huang H.X."/>
            <person name="Xiao X.J."/>
            <person name="Lin M."/>
            <person name="Wu X.Y."/>
            <person name="Wu W.L."/>
            <person name="Chen Y.Y."/>
            <person name="Chang S.B."/>
            <person name="Sakamoto S."/>
            <person name="Ohme-Takagi M."/>
            <person name="Yagi M."/>
            <person name="Zeng S.J."/>
            <person name="Shen C.Y."/>
            <person name="Yeh C.M."/>
            <person name="Luo Y.B."/>
            <person name="Tsai W.C."/>
            <person name="Van de Peer Y."/>
            <person name="Liu Z.J."/>
        </authorList>
    </citation>
    <scope>NUCLEOTIDE SEQUENCE [LARGE SCALE GENOMIC DNA]</scope>
    <source>
        <tissue evidence="3">The whole plant</tissue>
    </source>
</reference>
<evidence type="ECO:0000256" key="1">
    <source>
        <dbReference type="SAM" id="Phobius"/>
    </source>
</evidence>
<proteinExistence type="predicted"/>
<feature type="domain" description="Fungal lipase-type" evidence="2">
    <location>
        <begin position="211"/>
        <end position="371"/>
    </location>
</feature>
<reference evidence="3 4" key="1">
    <citation type="journal article" date="2016" name="Sci. Rep.">
        <title>The Dendrobium catenatum Lindl. genome sequence provides insights into polysaccharide synthase, floral development and adaptive evolution.</title>
        <authorList>
            <person name="Zhang G.Q."/>
            <person name="Xu Q."/>
            <person name="Bian C."/>
            <person name="Tsai W.C."/>
            <person name="Yeh C.M."/>
            <person name="Liu K.W."/>
            <person name="Yoshida K."/>
            <person name="Zhang L.S."/>
            <person name="Chang S.B."/>
            <person name="Chen F."/>
            <person name="Shi Y."/>
            <person name="Su Y.Y."/>
            <person name="Zhang Y.Q."/>
            <person name="Chen L.J."/>
            <person name="Yin Y."/>
            <person name="Lin M."/>
            <person name="Huang H."/>
            <person name="Deng H."/>
            <person name="Wang Z.W."/>
            <person name="Zhu S.L."/>
            <person name="Zhao X."/>
            <person name="Deng C."/>
            <person name="Niu S.C."/>
            <person name="Huang J."/>
            <person name="Wang M."/>
            <person name="Liu G.H."/>
            <person name="Yang H.J."/>
            <person name="Xiao X.J."/>
            <person name="Hsiao Y.Y."/>
            <person name="Wu W.L."/>
            <person name="Chen Y.Y."/>
            <person name="Mitsuda N."/>
            <person name="Ohme-Takagi M."/>
            <person name="Luo Y.B."/>
            <person name="Van de Peer Y."/>
            <person name="Liu Z.J."/>
        </authorList>
    </citation>
    <scope>NUCLEOTIDE SEQUENCE [LARGE SCALE GENOMIC DNA]</scope>
    <source>
        <tissue evidence="3">The whole plant</tissue>
    </source>
</reference>
<dbReference type="InterPro" id="IPR044819">
    <property type="entry name" value="OBL-like"/>
</dbReference>
<dbReference type="OrthoDB" id="438440at2759"/>
<dbReference type="Gene3D" id="3.40.50.1820">
    <property type="entry name" value="alpha/beta hydrolase"/>
    <property type="match status" value="1"/>
</dbReference>
<organism evidence="3 4">
    <name type="scientific">Dendrobium catenatum</name>
    <dbReference type="NCBI Taxonomy" id="906689"/>
    <lineage>
        <taxon>Eukaryota</taxon>
        <taxon>Viridiplantae</taxon>
        <taxon>Streptophyta</taxon>
        <taxon>Embryophyta</taxon>
        <taxon>Tracheophyta</taxon>
        <taxon>Spermatophyta</taxon>
        <taxon>Magnoliopsida</taxon>
        <taxon>Liliopsida</taxon>
        <taxon>Asparagales</taxon>
        <taxon>Orchidaceae</taxon>
        <taxon>Epidendroideae</taxon>
        <taxon>Malaxideae</taxon>
        <taxon>Dendrobiinae</taxon>
        <taxon>Dendrobium</taxon>
    </lineage>
</organism>
<dbReference type="Pfam" id="PF01764">
    <property type="entry name" value="Lipase_3"/>
    <property type="match status" value="1"/>
</dbReference>
<dbReference type="CDD" id="cd00519">
    <property type="entry name" value="Lipase_3"/>
    <property type="match status" value="1"/>
</dbReference>
<evidence type="ECO:0000259" key="2">
    <source>
        <dbReference type="Pfam" id="PF01764"/>
    </source>
</evidence>
<accession>A0A2I0WGL2</accession>
<dbReference type="AlphaFoldDB" id="A0A2I0WGL2"/>